<evidence type="ECO:0000259" key="14">
    <source>
        <dbReference type="PROSITE" id="PS51918"/>
    </source>
</evidence>
<comment type="similarity">
    <text evidence="4">Belongs to the radical SAM superfamily. KamA family.</text>
</comment>
<dbReference type="PANTHER" id="PTHR30538:SF1">
    <property type="entry name" value="L-LYSINE 2,3-AMINOMUTASE"/>
    <property type="match status" value="1"/>
</dbReference>
<dbReference type="InterPro" id="IPR022462">
    <property type="entry name" value="EpmB"/>
</dbReference>
<accession>A0ABU3A467</accession>
<keyword evidence="6" id="KW-0004">4Fe-4S</keyword>
<feature type="domain" description="Radical SAM core" evidence="14">
    <location>
        <begin position="106"/>
        <end position="329"/>
    </location>
</feature>
<dbReference type="Gene3D" id="3.20.20.70">
    <property type="entry name" value="Aldolase class I"/>
    <property type="match status" value="1"/>
</dbReference>
<evidence type="ECO:0000256" key="2">
    <source>
        <dbReference type="ARBA" id="ARBA00001933"/>
    </source>
</evidence>
<comment type="cofactor">
    <cofactor evidence="2">
        <name>pyridoxal 5'-phosphate</name>
        <dbReference type="ChEBI" id="CHEBI:597326"/>
    </cofactor>
</comment>
<dbReference type="SFLD" id="SFLDG01070">
    <property type="entry name" value="PLP-dependent"/>
    <property type="match status" value="1"/>
</dbReference>
<dbReference type="InterPro" id="IPR003739">
    <property type="entry name" value="Lys_aminomutase/Glu_NH3_mut"/>
</dbReference>
<dbReference type="NCBIfam" id="TIGR00238">
    <property type="entry name" value="KamA family radical SAM protein"/>
    <property type="match status" value="1"/>
</dbReference>
<evidence type="ECO:0000256" key="13">
    <source>
        <dbReference type="ARBA" id="ARBA00030756"/>
    </source>
</evidence>
<comment type="catalytic activity">
    <reaction evidence="1">
        <text>L-lysine = D-beta-lysine</text>
        <dbReference type="Rhea" id="RHEA:44148"/>
        <dbReference type="ChEBI" id="CHEBI:32551"/>
        <dbReference type="ChEBI" id="CHEBI:84138"/>
    </reaction>
</comment>
<dbReference type="InterPro" id="IPR013785">
    <property type="entry name" value="Aldolase_TIM"/>
</dbReference>
<evidence type="ECO:0000256" key="9">
    <source>
        <dbReference type="ARBA" id="ARBA00022898"/>
    </source>
</evidence>
<evidence type="ECO:0000256" key="11">
    <source>
        <dbReference type="ARBA" id="ARBA00023014"/>
    </source>
</evidence>
<dbReference type="InterPro" id="IPR007197">
    <property type="entry name" value="rSAM"/>
</dbReference>
<keyword evidence="9" id="KW-0663">Pyridoxal phosphate</keyword>
<evidence type="ECO:0000313" key="15">
    <source>
        <dbReference type="EMBL" id="MDT0604975.1"/>
    </source>
</evidence>
<sequence>MPQIIPQIHDNLHTSWQKELSNVVTDPEKLLEALNISPEKYRAHFNARQLFPVRVPRPFIARMKKGDINDPLLKQVMPLSHEFITTDGFTTDPLEEHDSVAEGLLHKYKHRVLMIVKAGCAINCRYCFRRHFPYQDNSPNKQRWQEALTYIAQHNAINEVIFSGGDPLMASDEHLAWLIQQLENIPHIKRLRIHTRMAIVIPQRITQTLVNLLANTRLKATFVFHINHKNEVDQQVIKAIEPLREARIPLLNQSVLLKAVNDNADILCQLSETLFDNGITPYYLHLFDKVQGVAHFDTDDSSAKNIVKQMMATLPGFLMPKVVREIAGEANKTPFSLA</sequence>
<keyword evidence="10" id="KW-0408">Iron</keyword>
<comment type="caution">
    <text evidence="15">The sequence shown here is derived from an EMBL/GenBank/DDBJ whole genome shotgun (WGS) entry which is preliminary data.</text>
</comment>
<evidence type="ECO:0000313" key="16">
    <source>
        <dbReference type="Proteomes" id="UP001266357"/>
    </source>
</evidence>
<dbReference type="PANTHER" id="PTHR30538">
    <property type="entry name" value="LYSINE 2,3-AMINOMUTASE-RELATED"/>
    <property type="match status" value="1"/>
</dbReference>
<evidence type="ECO:0000256" key="12">
    <source>
        <dbReference type="ARBA" id="ARBA00023235"/>
    </source>
</evidence>
<reference evidence="15 16" key="1">
    <citation type="submission" date="2023-09" db="EMBL/GenBank/DDBJ databases">
        <authorList>
            <person name="Rey-Velasco X."/>
        </authorList>
    </citation>
    <scope>NUCLEOTIDE SEQUENCE [LARGE SCALE GENOMIC DNA]</scope>
    <source>
        <strain evidence="15 16">W431</strain>
    </source>
</reference>
<dbReference type="Pfam" id="PF04055">
    <property type="entry name" value="Radical_SAM"/>
    <property type="match status" value="1"/>
</dbReference>
<dbReference type="NCBIfam" id="TIGR03821">
    <property type="entry name" value="EFP_modif_epmB"/>
    <property type="match status" value="1"/>
</dbReference>
<evidence type="ECO:0000256" key="4">
    <source>
        <dbReference type="ARBA" id="ARBA00008703"/>
    </source>
</evidence>
<name>A0ABU3A467_9GAMM</name>
<dbReference type="EMBL" id="JAVRIF010000010">
    <property type="protein sequence ID" value="MDT0604975.1"/>
    <property type="molecule type" value="Genomic_DNA"/>
</dbReference>
<dbReference type="InterPro" id="IPR058240">
    <property type="entry name" value="rSAM_sf"/>
</dbReference>
<dbReference type="PROSITE" id="PS51918">
    <property type="entry name" value="RADICAL_SAM"/>
    <property type="match status" value="1"/>
</dbReference>
<keyword evidence="16" id="KW-1185">Reference proteome</keyword>
<evidence type="ECO:0000256" key="1">
    <source>
        <dbReference type="ARBA" id="ARBA00001352"/>
    </source>
</evidence>
<proteinExistence type="inferred from homology"/>
<gene>
    <name evidence="15" type="primary">epmB</name>
    <name evidence="15" type="ORF">RM573_15335</name>
</gene>
<evidence type="ECO:0000256" key="6">
    <source>
        <dbReference type="ARBA" id="ARBA00022485"/>
    </source>
</evidence>
<dbReference type="CDD" id="cd01335">
    <property type="entry name" value="Radical_SAM"/>
    <property type="match status" value="1"/>
</dbReference>
<dbReference type="SUPFAM" id="SSF102114">
    <property type="entry name" value="Radical SAM enzymes"/>
    <property type="match status" value="1"/>
</dbReference>
<evidence type="ECO:0000256" key="5">
    <source>
        <dbReference type="ARBA" id="ARBA00022363"/>
    </source>
</evidence>
<evidence type="ECO:0000256" key="10">
    <source>
        <dbReference type="ARBA" id="ARBA00023004"/>
    </source>
</evidence>
<comment type="cofactor">
    <cofactor evidence="3">
        <name>[4Fe-4S] cluster</name>
        <dbReference type="ChEBI" id="CHEBI:49883"/>
    </cofactor>
</comment>
<keyword evidence="11" id="KW-0411">Iron-sulfur</keyword>
<dbReference type="SFLD" id="SFLDS00029">
    <property type="entry name" value="Radical_SAM"/>
    <property type="match status" value="1"/>
</dbReference>
<keyword evidence="7" id="KW-0949">S-adenosyl-L-methionine</keyword>
<protein>
    <recommendedName>
        <fullName evidence="5">L-lysine 2,3-aminomutase</fullName>
    </recommendedName>
    <alternativeName>
        <fullName evidence="13">EF-P post-translational modification enzyme B</fullName>
    </alternativeName>
</protein>
<organism evidence="15 16">
    <name type="scientific">Thalassotalea castellviae</name>
    <dbReference type="NCBI Taxonomy" id="3075612"/>
    <lineage>
        <taxon>Bacteria</taxon>
        <taxon>Pseudomonadati</taxon>
        <taxon>Pseudomonadota</taxon>
        <taxon>Gammaproteobacteria</taxon>
        <taxon>Alteromonadales</taxon>
        <taxon>Colwelliaceae</taxon>
        <taxon>Thalassotalea</taxon>
    </lineage>
</organism>
<dbReference type="RefSeq" id="WP_311584152.1">
    <property type="nucleotide sequence ID" value="NZ_JAVRIF010000010.1"/>
</dbReference>
<dbReference type="Proteomes" id="UP001266357">
    <property type="component" value="Unassembled WGS sequence"/>
</dbReference>
<evidence type="ECO:0000256" key="8">
    <source>
        <dbReference type="ARBA" id="ARBA00022723"/>
    </source>
</evidence>
<keyword evidence="12" id="KW-0413">Isomerase</keyword>
<evidence type="ECO:0000256" key="3">
    <source>
        <dbReference type="ARBA" id="ARBA00001966"/>
    </source>
</evidence>
<evidence type="ECO:0000256" key="7">
    <source>
        <dbReference type="ARBA" id="ARBA00022691"/>
    </source>
</evidence>
<dbReference type="SFLD" id="SFLDF00314">
    <property type="entry name" value="L-lysine_2_3-aminomutase_(yjeK"/>
    <property type="match status" value="1"/>
</dbReference>
<dbReference type="PIRSF" id="PIRSF004911">
    <property type="entry name" value="DUF160"/>
    <property type="match status" value="1"/>
</dbReference>
<keyword evidence="8" id="KW-0479">Metal-binding</keyword>